<organism evidence="2 3">
    <name type="scientific">Odynerus spinipes</name>
    <dbReference type="NCBI Taxonomy" id="1348599"/>
    <lineage>
        <taxon>Eukaryota</taxon>
        <taxon>Metazoa</taxon>
        <taxon>Ecdysozoa</taxon>
        <taxon>Arthropoda</taxon>
        <taxon>Hexapoda</taxon>
        <taxon>Insecta</taxon>
        <taxon>Pterygota</taxon>
        <taxon>Neoptera</taxon>
        <taxon>Endopterygota</taxon>
        <taxon>Hymenoptera</taxon>
        <taxon>Apocrita</taxon>
        <taxon>Aculeata</taxon>
        <taxon>Vespoidea</taxon>
        <taxon>Vespidae</taxon>
        <taxon>Eumeninae</taxon>
        <taxon>Odynerus</taxon>
    </lineage>
</organism>
<dbReference type="InterPro" id="IPR011009">
    <property type="entry name" value="Kinase-like_dom_sf"/>
</dbReference>
<reference evidence="2" key="1">
    <citation type="submission" date="2021-08" db="EMBL/GenBank/DDBJ databases">
        <authorList>
            <person name="Misof B."/>
            <person name="Oliver O."/>
            <person name="Podsiadlowski L."/>
            <person name="Donath A."/>
            <person name="Peters R."/>
            <person name="Mayer C."/>
            <person name="Rust J."/>
            <person name="Gunkel S."/>
            <person name="Lesny P."/>
            <person name="Martin S."/>
            <person name="Oeyen J.P."/>
            <person name="Petersen M."/>
            <person name="Panagiotis P."/>
            <person name="Wilbrandt J."/>
            <person name="Tanja T."/>
        </authorList>
    </citation>
    <scope>NUCLEOTIDE SEQUENCE</scope>
    <source>
        <strain evidence="2">GBR_01_08_01A</strain>
        <tissue evidence="2">Thorax + abdomen</tissue>
    </source>
</reference>
<evidence type="ECO:0000313" key="3">
    <source>
        <dbReference type="Proteomes" id="UP001258017"/>
    </source>
</evidence>
<dbReference type="InterPro" id="IPR004119">
    <property type="entry name" value="EcKL"/>
</dbReference>
<dbReference type="PANTHER" id="PTHR11012">
    <property type="entry name" value="PROTEIN KINASE-LIKE DOMAIN-CONTAINING"/>
    <property type="match status" value="1"/>
</dbReference>
<dbReference type="PANTHER" id="PTHR11012:SF55">
    <property type="entry name" value="BHLH DOMAIN-CONTAINING PROTEIN"/>
    <property type="match status" value="1"/>
</dbReference>
<keyword evidence="3" id="KW-1185">Reference proteome</keyword>
<sequence length="416" mass="47531">MKTAGMCALETPLPVEDLEGLLKQSLGPAFKIKHVTWKYLTDPGENFGSLILAVTVSVTENSSLNTLNIVVKLPPTSAYLLDLFNSSLTFEKELCFYRDIVPVLMDLHKSALHEQELNNFAPRFFGGRLGLKNSKEFDSQAAIILENLTSSSYSVQDRIMGLDIGHVKFAVKELAKLHAMVICLKIKRRDFFENTVLPALKPPANETAKKCVMDMIQKAYADIKNLEEAKPYLESIEKTLHCTDDESTKFDQQKELWATLVHNDFWVNNMMFCYDSSGHVSGMKIVDFQLCIYDYGVQDLIFFLISSSKKEIIDNNLDEVIDLYYDSFVNFLNKLGVDTKQYTRNKFLELLNKCAPTKFPQCIMMVQVIQASRISSSEIKNMDNKEKLLQRETNNIGNQKLLHIVETFAKRKWLLK</sequence>
<dbReference type="Pfam" id="PF02958">
    <property type="entry name" value="EcKL"/>
    <property type="match status" value="1"/>
</dbReference>
<evidence type="ECO:0000259" key="1">
    <source>
        <dbReference type="SMART" id="SM00587"/>
    </source>
</evidence>
<dbReference type="EMBL" id="JAIFRP010000030">
    <property type="protein sequence ID" value="KAK2583480.1"/>
    <property type="molecule type" value="Genomic_DNA"/>
</dbReference>
<protein>
    <recommendedName>
        <fullName evidence="1">CHK kinase-like domain-containing protein</fullName>
    </recommendedName>
</protein>
<reference evidence="2" key="2">
    <citation type="journal article" date="2023" name="Commun. Biol.">
        <title>Intrasexual cuticular hydrocarbon dimorphism in a wasp sheds light on hydrocarbon biosynthesis genes in Hymenoptera.</title>
        <authorList>
            <person name="Moris V.C."/>
            <person name="Podsiadlowski L."/>
            <person name="Martin S."/>
            <person name="Oeyen J.P."/>
            <person name="Donath A."/>
            <person name="Petersen M."/>
            <person name="Wilbrandt J."/>
            <person name="Misof B."/>
            <person name="Liedtke D."/>
            <person name="Thamm M."/>
            <person name="Scheiner R."/>
            <person name="Schmitt T."/>
            <person name="Niehuis O."/>
        </authorList>
    </citation>
    <scope>NUCLEOTIDE SEQUENCE</scope>
    <source>
        <strain evidence="2">GBR_01_08_01A</strain>
    </source>
</reference>
<proteinExistence type="predicted"/>
<feature type="domain" description="CHK kinase-like" evidence="1">
    <location>
        <begin position="143"/>
        <end position="334"/>
    </location>
</feature>
<dbReference type="SUPFAM" id="SSF56112">
    <property type="entry name" value="Protein kinase-like (PK-like)"/>
    <property type="match status" value="1"/>
</dbReference>
<dbReference type="SMART" id="SM00587">
    <property type="entry name" value="CHK"/>
    <property type="match status" value="1"/>
</dbReference>
<evidence type="ECO:0000313" key="2">
    <source>
        <dbReference type="EMBL" id="KAK2583480.1"/>
    </source>
</evidence>
<dbReference type="Gene3D" id="3.90.1200.10">
    <property type="match status" value="1"/>
</dbReference>
<name>A0AAD9RPV1_9HYME</name>
<comment type="caution">
    <text evidence="2">The sequence shown here is derived from an EMBL/GenBank/DDBJ whole genome shotgun (WGS) entry which is preliminary data.</text>
</comment>
<gene>
    <name evidence="2" type="ORF">KPH14_009448</name>
</gene>
<dbReference type="Proteomes" id="UP001258017">
    <property type="component" value="Unassembled WGS sequence"/>
</dbReference>
<accession>A0AAD9RPV1</accession>
<dbReference type="InterPro" id="IPR015897">
    <property type="entry name" value="CHK_kinase-like"/>
</dbReference>
<dbReference type="AlphaFoldDB" id="A0AAD9RPV1"/>